<proteinExistence type="predicted"/>
<reference evidence="1" key="1">
    <citation type="submission" date="2020-04" db="EMBL/GenBank/DDBJ databases">
        <authorList>
            <person name="Chiriac C."/>
            <person name="Salcher M."/>
            <person name="Ghai R."/>
            <person name="Kavagutti S V."/>
        </authorList>
    </citation>
    <scope>NUCLEOTIDE SEQUENCE</scope>
</reference>
<sequence length="197" mass="21585">MGLDPFTKPFDILRLNGKEVLYCTRSGTQQLNKLHKVSHLITSRDTNQEAGVYIVTSKASLPDGRCTESIGAVNIQGLKGEAYANAIMKAETKAKRRATLDLLGLGVLDESEAESIPNATTVAINAMVEALPEMEVEAVEVIEEDEQLSIGRLMIAIKKAETIADLKGIYDSNKHKIETNKFVKDELKARKSELLKG</sequence>
<organism evidence="1">
    <name type="scientific">uncultured Caudovirales phage</name>
    <dbReference type="NCBI Taxonomy" id="2100421"/>
    <lineage>
        <taxon>Viruses</taxon>
        <taxon>Duplodnaviria</taxon>
        <taxon>Heunggongvirae</taxon>
        <taxon>Uroviricota</taxon>
        <taxon>Caudoviricetes</taxon>
        <taxon>Peduoviridae</taxon>
        <taxon>Maltschvirus</taxon>
        <taxon>Maltschvirus maltsch</taxon>
    </lineage>
</organism>
<dbReference type="EMBL" id="LR796333">
    <property type="protein sequence ID" value="CAB4137546.1"/>
    <property type="molecule type" value="Genomic_DNA"/>
</dbReference>
<protein>
    <submittedName>
        <fullName evidence="1">Uncharacterized protein</fullName>
    </submittedName>
</protein>
<evidence type="ECO:0000313" key="1">
    <source>
        <dbReference type="EMBL" id="CAB4137546.1"/>
    </source>
</evidence>
<gene>
    <name evidence="1" type="ORF">UFOVP321_39</name>
</gene>
<name>A0A6J5LXB1_9CAUD</name>
<accession>A0A6J5LXB1</accession>